<keyword evidence="4" id="KW-0238">DNA-binding</keyword>
<dbReference type="Pfam" id="PF02954">
    <property type="entry name" value="HTH_8"/>
    <property type="match status" value="1"/>
</dbReference>
<evidence type="ECO:0000313" key="10">
    <source>
        <dbReference type="Proteomes" id="UP000242502"/>
    </source>
</evidence>
<dbReference type="InterPro" id="IPR009057">
    <property type="entry name" value="Homeodomain-like_sf"/>
</dbReference>
<keyword evidence="5" id="KW-0804">Transcription</keyword>
<evidence type="ECO:0000313" key="9">
    <source>
        <dbReference type="EMBL" id="ODS24982.1"/>
    </source>
</evidence>
<dbReference type="InterPro" id="IPR025944">
    <property type="entry name" value="Sigma_54_int_dom_CS"/>
</dbReference>
<dbReference type="SUPFAM" id="SSF52540">
    <property type="entry name" value="P-loop containing nucleoside triphosphate hydrolases"/>
    <property type="match status" value="1"/>
</dbReference>
<evidence type="ECO:0000256" key="4">
    <source>
        <dbReference type="ARBA" id="ARBA00023125"/>
    </source>
</evidence>
<dbReference type="CDD" id="cd00009">
    <property type="entry name" value="AAA"/>
    <property type="match status" value="1"/>
</dbReference>
<dbReference type="Gene3D" id="1.10.10.60">
    <property type="entry name" value="Homeodomain-like"/>
    <property type="match status" value="1"/>
</dbReference>
<dbReference type="PANTHER" id="PTHR32071">
    <property type="entry name" value="TRANSCRIPTIONAL REGULATORY PROTEIN"/>
    <property type="match status" value="1"/>
</dbReference>
<evidence type="ECO:0000259" key="8">
    <source>
        <dbReference type="PROSITE" id="PS50110"/>
    </source>
</evidence>
<dbReference type="Pfam" id="PF00158">
    <property type="entry name" value="Sigma54_activat"/>
    <property type="match status" value="1"/>
</dbReference>
<evidence type="ECO:0000256" key="1">
    <source>
        <dbReference type="ARBA" id="ARBA00022741"/>
    </source>
</evidence>
<dbReference type="EMBL" id="MDLC01000002">
    <property type="protein sequence ID" value="ODS24982.1"/>
    <property type="molecule type" value="Genomic_DNA"/>
</dbReference>
<dbReference type="Proteomes" id="UP000242502">
    <property type="component" value="Unassembled WGS sequence"/>
</dbReference>
<keyword evidence="6" id="KW-0597">Phosphoprotein</keyword>
<keyword evidence="3" id="KW-0805">Transcription regulation</keyword>
<dbReference type="InterPro" id="IPR058031">
    <property type="entry name" value="AAA_lid_NorR"/>
</dbReference>
<dbReference type="InterPro" id="IPR002197">
    <property type="entry name" value="HTH_Fis"/>
</dbReference>
<keyword evidence="2" id="KW-0067">ATP-binding</keyword>
<dbReference type="Pfam" id="PF00072">
    <property type="entry name" value="Response_reg"/>
    <property type="match status" value="1"/>
</dbReference>
<dbReference type="InterPro" id="IPR011006">
    <property type="entry name" value="CheY-like_superfamily"/>
</dbReference>
<evidence type="ECO:0000256" key="2">
    <source>
        <dbReference type="ARBA" id="ARBA00022840"/>
    </source>
</evidence>
<dbReference type="GO" id="GO:0043565">
    <property type="term" value="F:sequence-specific DNA binding"/>
    <property type="evidence" value="ECO:0007669"/>
    <property type="project" value="InterPro"/>
</dbReference>
<dbReference type="Gene3D" id="1.10.8.60">
    <property type="match status" value="1"/>
</dbReference>
<feature type="modified residue" description="4-aspartylphosphate" evidence="6">
    <location>
        <position position="69"/>
    </location>
</feature>
<feature type="domain" description="Sigma-54 factor interaction" evidence="7">
    <location>
        <begin position="153"/>
        <end position="374"/>
    </location>
</feature>
<dbReference type="InterPro" id="IPR025662">
    <property type="entry name" value="Sigma_54_int_dom_ATP-bd_1"/>
</dbReference>
<evidence type="ECO:0000259" key="7">
    <source>
        <dbReference type="PROSITE" id="PS50045"/>
    </source>
</evidence>
<evidence type="ECO:0000256" key="3">
    <source>
        <dbReference type="ARBA" id="ARBA00023015"/>
    </source>
</evidence>
<dbReference type="GO" id="GO:0000160">
    <property type="term" value="P:phosphorelay signal transduction system"/>
    <property type="evidence" value="ECO:0007669"/>
    <property type="project" value="InterPro"/>
</dbReference>
<dbReference type="InterPro" id="IPR001789">
    <property type="entry name" value="Sig_transdc_resp-reg_receiver"/>
</dbReference>
<dbReference type="Pfam" id="PF25601">
    <property type="entry name" value="AAA_lid_14"/>
    <property type="match status" value="1"/>
</dbReference>
<dbReference type="SUPFAM" id="SSF46689">
    <property type="entry name" value="Homeodomain-like"/>
    <property type="match status" value="1"/>
</dbReference>
<organism evidence="9 10">
    <name type="scientific">Candidatus Endobugula sertula</name>
    <name type="common">Bugula neritina bacterial symbiont</name>
    <dbReference type="NCBI Taxonomy" id="62101"/>
    <lineage>
        <taxon>Bacteria</taxon>
        <taxon>Pseudomonadati</taxon>
        <taxon>Pseudomonadota</taxon>
        <taxon>Gammaproteobacteria</taxon>
        <taxon>Cellvibrionales</taxon>
        <taxon>Cellvibrionaceae</taxon>
        <taxon>Candidatus Endobugula</taxon>
    </lineage>
</organism>
<dbReference type="PROSITE" id="PS50110">
    <property type="entry name" value="RESPONSE_REGULATORY"/>
    <property type="match status" value="1"/>
</dbReference>
<dbReference type="GO" id="GO:0006355">
    <property type="term" value="P:regulation of DNA-templated transcription"/>
    <property type="evidence" value="ECO:0007669"/>
    <property type="project" value="InterPro"/>
</dbReference>
<accession>A0A1D2QTR3</accession>
<dbReference type="PROSITE" id="PS00676">
    <property type="entry name" value="SIGMA54_INTERACT_2"/>
    <property type="match status" value="1"/>
</dbReference>
<gene>
    <name evidence="9" type="ORF">AB835_00295</name>
</gene>
<dbReference type="PANTHER" id="PTHR32071:SF21">
    <property type="entry name" value="TRANSCRIPTIONAL REGULATORY PROTEIN FLGR"/>
    <property type="match status" value="1"/>
</dbReference>
<dbReference type="PROSITE" id="PS00688">
    <property type="entry name" value="SIGMA54_INTERACT_3"/>
    <property type="match status" value="1"/>
</dbReference>
<dbReference type="SMART" id="SM00382">
    <property type="entry name" value="AAA"/>
    <property type="match status" value="1"/>
</dbReference>
<dbReference type="PROSITE" id="PS50045">
    <property type="entry name" value="SIGMA54_INTERACT_4"/>
    <property type="match status" value="1"/>
</dbReference>
<dbReference type="PROSITE" id="PS00675">
    <property type="entry name" value="SIGMA54_INTERACT_1"/>
    <property type="match status" value="1"/>
</dbReference>
<dbReference type="Gene3D" id="3.40.50.2300">
    <property type="match status" value="1"/>
</dbReference>
<reference evidence="9 10" key="1">
    <citation type="journal article" date="2016" name="Appl. Environ. Microbiol.">
        <title>Lack of Overt Genome Reduction in the Bryostatin-Producing Bryozoan Symbiont "Candidatus Endobugula sertula".</title>
        <authorList>
            <person name="Miller I.J."/>
            <person name="Vanee N."/>
            <person name="Fong S.S."/>
            <person name="Lim-Fong G.E."/>
            <person name="Kwan J.C."/>
        </authorList>
    </citation>
    <scope>NUCLEOTIDE SEQUENCE [LARGE SCALE GENOMIC DNA]</scope>
    <source>
        <strain evidence="9">AB1-4</strain>
    </source>
</reference>
<dbReference type="FunFam" id="3.40.50.300:FF:000006">
    <property type="entry name" value="DNA-binding transcriptional regulator NtrC"/>
    <property type="match status" value="1"/>
</dbReference>
<evidence type="ECO:0000256" key="5">
    <source>
        <dbReference type="ARBA" id="ARBA00023163"/>
    </source>
</evidence>
<comment type="caution">
    <text evidence="9">The sequence shown here is derived from an EMBL/GenBank/DDBJ whole genome shotgun (WGS) entry which is preliminary data.</text>
</comment>
<dbReference type="SMART" id="SM00448">
    <property type="entry name" value="REC"/>
    <property type="match status" value="1"/>
</dbReference>
<dbReference type="STRING" id="62101.AB835_00295"/>
<proteinExistence type="predicted"/>
<sequence length="500" mass="55957">MSLSLTEKAVEGEQQVKHKVLVAEDDYGLREALEDTLSLANYDVVTAKNAEQAIELLSQQEDIQMVISDINMGEMSGHDLLLRMTRAYSHIPVLLMTAYGSIRDSVGAIRNGAVDYLVKPFEPKELVDIVSRQLGHNTGPGDEAPAVEDQNSKQLLQLARRVAISDSTVLISGESGTGKEVLARYIHQQSARAKKPFIAINCAAIPENMLEAMLFGYEKGAYTGAYNSAPGKFEQANGGTLLLDEISEMDIGLQAKLLRVLQEQEVERLGGRKTIPLDVRVIATSNRNMSQQVSEGRFREDLFYRLSVLPLIWKPLRQRVDDILPLAQKLLRKHMSKQKRSHLVFSQEAEKALMAYEWPGNVRELDNVIQRALILQTGSTIYEEDLGLETFSTSPSEKIIISEEKNSGFRNHLRKVIPSSTSNSVGPSRPFTDEGKEISQQLGDNLQKREFEIIVETLREEQGSRKNTAKRLGISPRTLRYKLAKMREAGLVADNKLREL</sequence>
<dbReference type="InterPro" id="IPR003593">
    <property type="entry name" value="AAA+_ATPase"/>
</dbReference>
<dbReference type="SUPFAM" id="SSF52172">
    <property type="entry name" value="CheY-like"/>
    <property type="match status" value="1"/>
</dbReference>
<feature type="domain" description="Response regulatory" evidence="8">
    <location>
        <begin position="19"/>
        <end position="134"/>
    </location>
</feature>
<protein>
    <submittedName>
        <fullName evidence="9">Sigma-54-dependent Fis family transcriptional regulator</fullName>
    </submittedName>
</protein>
<keyword evidence="1" id="KW-0547">Nucleotide-binding</keyword>
<evidence type="ECO:0000256" key="6">
    <source>
        <dbReference type="PROSITE-ProRule" id="PRU00169"/>
    </source>
</evidence>
<dbReference type="GO" id="GO:0005524">
    <property type="term" value="F:ATP binding"/>
    <property type="evidence" value="ECO:0007669"/>
    <property type="project" value="UniProtKB-KW"/>
</dbReference>
<dbReference type="AlphaFoldDB" id="A0A1D2QTR3"/>
<dbReference type="InterPro" id="IPR027417">
    <property type="entry name" value="P-loop_NTPase"/>
</dbReference>
<dbReference type="PRINTS" id="PR01590">
    <property type="entry name" value="HTHFIS"/>
</dbReference>
<name>A0A1D2QTR3_9GAMM</name>
<dbReference type="Gene3D" id="3.40.50.300">
    <property type="entry name" value="P-loop containing nucleotide triphosphate hydrolases"/>
    <property type="match status" value="1"/>
</dbReference>
<dbReference type="InterPro" id="IPR025943">
    <property type="entry name" value="Sigma_54_int_dom_ATP-bd_2"/>
</dbReference>
<dbReference type="InterPro" id="IPR002078">
    <property type="entry name" value="Sigma_54_int"/>
</dbReference>